<evidence type="ECO:0000313" key="3">
    <source>
        <dbReference type="Proteomes" id="UP000634136"/>
    </source>
</evidence>
<feature type="region of interest" description="Disordered" evidence="1">
    <location>
        <begin position="202"/>
        <end position="275"/>
    </location>
</feature>
<feature type="compositionally biased region" description="Low complexity" evidence="1">
    <location>
        <begin position="252"/>
        <end position="275"/>
    </location>
</feature>
<keyword evidence="2" id="KW-0418">Kinase</keyword>
<feature type="compositionally biased region" description="Polar residues" evidence="1">
    <location>
        <begin position="206"/>
        <end position="223"/>
    </location>
</feature>
<dbReference type="AlphaFoldDB" id="A0A834X6X1"/>
<dbReference type="EMBL" id="JAAIUW010000003">
    <property type="protein sequence ID" value="KAF7838558.1"/>
    <property type="molecule type" value="Genomic_DNA"/>
</dbReference>
<evidence type="ECO:0000256" key="1">
    <source>
        <dbReference type="SAM" id="MobiDB-lite"/>
    </source>
</evidence>
<keyword evidence="3" id="KW-1185">Reference proteome</keyword>
<organism evidence="2 3">
    <name type="scientific">Senna tora</name>
    <dbReference type="NCBI Taxonomy" id="362788"/>
    <lineage>
        <taxon>Eukaryota</taxon>
        <taxon>Viridiplantae</taxon>
        <taxon>Streptophyta</taxon>
        <taxon>Embryophyta</taxon>
        <taxon>Tracheophyta</taxon>
        <taxon>Spermatophyta</taxon>
        <taxon>Magnoliopsida</taxon>
        <taxon>eudicotyledons</taxon>
        <taxon>Gunneridae</taxon>
        <taxon>Pentapetalae</taxon>
        <taxon>rosids</taxon>
        <taxon>fabids</taxon>
        <taxon>Fabales</taxon>
        <taxon>Fabaceae</taxon>
        <taxon>Caesalpinioideae</taxon>
        <taxon>Cassia clade</taxon>
        <taxon>Senna</taxon>
    </lineage>
</organism>
<name>A0A834X6X1_9FABA</name>
<comment type="caution">
    <text evidence="2">The sequence shown here is derived from an EMBL/GenBank/DDBJ whole genome shotgun (WGS) entry which is preliminary data.</text>
</comment>
<sequence length="275" mass="30905">MMRDSEAGRMKHNKDNNTNTSFVIREVPIQRMKRGSSQCDNTNNNASSNSRDISGFCKGKTFCSAETMMMMDYDTPELVVFLQEDGEAVSAEDRVETESNINIEPYGANGSELCASGNHSCVDDDDDDDDDDEVTSEKCGFRNLMMMMMVVEGDQKDDDATSQTLEEEVEFSRPFSNWQIDSLTHTINNKKLEFPHSADHHYQHFPETSTTSFRPEMENSQSKSLDDDEDEEEEDNHRADSSLCTVSATAKSSTISHHNSSDSISSSTHSFTFPM</sequence>
<reference evidence="2" key="1">
    <citation type="submission" date="2020-09" db="EMBL/GenBank/DDBJ databases">
        <title>Genome-Enabled Discovery of Anthraquinone Biosynthesis in Senna tora.</title>
        <authorList>
            <person name="Kang S.-H."/>
            <person name="Pandey R.P."/>
            <person name="Lee C.-M."/>
            <person name="Sim J.-S."/>
            <person name="Jeong J.-T."/>
            <person name="Choi B.-S."/>
            <person name="Jung M."/>
            <person name="Ginzburg D."/>
            <person name="Zhao K."/>
            <person name="Won S.Y."/>
            <person name="Oh T.-J."/>
            <person name="Yu Y."/>
            <person name="Kim N.-H."/>
            <person name="Lee O.R."/>
            <person name="Lee T.-H."/>
            <person name="Bashyal P."/>
            <person name="Kim T.-S."/>
            <person name="Lee W.-H."/>
            <person name="Kawkins C."/>
            <person name="Kim C.-K."/>
            <person name="Kim J.S."/>
            <person name="Ahn B.O."/>
            <person name="Rhee S.Y."/>
            <person name="Sohng J.K."/>
        </authorList>
    </citation>
    <scope>NUCLEOTIDE SEQUENCE</scope>
    <source>
        <tissue evidence="2">Leaf</tissue>
    </source>
</reference>
<dbReference type="OrthoDB" id="1300198at2759"/>
<gene>
    <name evidence="2" type="ORF">G2W53_007040</name>
</gene>
<protein>
    <submittedName>
        <fullName evidence="2">Putative myosin light chain kinase</fullName>
    </submittedName>
</protein>
<evidence type="ECO:0000313" key="2">
    <source>
        <dbReference type="EMBL" id="KAF7838558.1"/>
    </source>
</evidence>
<accession>A0A834X6X1</accession>
<feature type="compositionally biased region" description="Polar residues" evidence="1">
    <location>
        <begin position="242"/>
        <end position="251"/>
    </location>
</feature>
<proteinExistence type="predicted"/>
<dbReference type="GO" id="GO:0016301">
    <property type="term" value="F:kinase activity"/>
    <property type="evidence" value="ECO:0007669"/>
    <property type="project" value="UniProtKB-KW"/>
</dbReference>
<keyword evidence="2" id="KW-0808">Transferase</keyword>
<dbReference type="Proteomes" id="UP000634136">
    <property type="component" value="Unassembled WGS sequence"/>
</dbReference>